<evidence type="ECO:0000313" key="2">
    <source>
        <dbReference type="EMBL" id="SHF65267.1"/>
    </source>
</evidence>
<dbReference type="EMBL" id="FQVH01000035">
    <property type="protein sequence ID" value="SHF65267.1"/>
    <property type="molecule type" value="Genomic_DNA"/>
</dbReference>
<evidence type="ECO:0000256" key="1">
    <source>
        <dbReference type="SAM" id="Phobius"/>
    </source>
</evidence>
<name>A0A1M5DE58_9THEO</name>
<evidence type="ECO:0000313" key="3">
    <source>
        <dbReference type="Proteomes" id="UP000184088"/>
    </source>
</evidence>
<feature type="transmembrane region" description="Helical" evidence="1">
    <location>
        <begin position="7"/>
        <end position="25"/>
    </location>
</feature>
<gene>
    <name evidence="2" type="ORF">SAMN02746089_02320</name>
</gene>
<dbReference type="AlphaFoldDB" id="A0A1M5DE58"/>
<reference evidence="2 3" key="1">
    <citation type="submission" date="2016-11" db="EMBL/GenBank/DDBJ databases">
        <authorList>
            <person name="Jaros S."/>
            <person name="Januszkiewicz K."/>
            <person name="Wedrychowicz H."/>
        </authorList>
    </citation>
    <scope>NUCLEOTIDE SEQUENCE [LARGE SCALE GENOMIC DNA]</scope>
    <source>
        <strain evidence="2 3">DSM 17918</strain>
    </source>
</reference>
<keyword evidence="1" id="KW-0812">Transmembrane</keyword>
<proteinExistence type="predicted"/>
<sequence>MKSRNNYIDIISAFFFVINIVYYVLGVDFCGYIQKCIRKGYGYCRSAF</sequence>
<dbReference type="Proteomes" id="UP000184088">
    <property type="component" value="Unassembled WGS sequence"/>
</dbReference>
<protein>
    <submittedName>
        <fullName evidence="2">Uncharacterized protein</fullName>
    </submittedName>
</protein>
<keyword evidence="1" id="KW-0472">Membrane</keyword>
<keyword evidence="1" id="KW-1133">Transmembrane helix</keyword>
<accession>A0A1M5DE58</accession>
<organism evidence="2 3">
    <name type="scientific">Caldanaerobius fijiensis DSM 17918</name>
    <dbReference type="NCBI Taxonomy" id="1121256"/>
    <lineage>
        <taxon>Bacteria</taxon>
        <taxon>Bacillati</taxon>
        <taxon>Bacillota</taxon>
        <taxon>Clostridia</taxon>
        <taxon>Thermoanaerobacterales</taxon>
        <taxon>Thermoanaerobacteraceae</taxon>
        <taxon>Caldanaerobius</taxon>
    </lineage>
</organism>
<keyword evidence="3" id="KW-1185">Reference proteome</keyword>